<keyword evidence="2" id="KW-0418">Kinase</keyword>
<dbReference type="AlphaFoldDB" id="A0A410FT90"/>
<evidence type="ECO:0000259" key="1">
    <source>
        <dbReference type="PROSITE" id="PS51880"/>
    </source>
</evidence>
<sequence>MAQVRPSKRRETVQAVFPDDRAFEGPTGTPLADFVLAAYPEPQVPAVAAIVDGELRELSFPLREDASVRPVFLTDSEGIRIYTRSLSFLLAAAVDSLFPEARLIIDHSVPFGGYYCRVVRRPLFTPEELGRIEAHMRDLVRADAPIVREEVALTQAQARLCAQGLASKAELLVQGGIGGTVPLYRLGQFEDYLFGPMVPSTGFLRWFALAPYPRGFILRFPRRERPTELAPAEDYSALLQVFEEYGHWLDLLGVYDACTVNEAVRTGRMTELILVSEALHNQRIAQIAEAIADHPSSPRLILIAGPSSSGKTTFTKRLAIQLLSLGLRPYPVSMDDYFLPRDEMARRGLTDFDDVSAVEVPLFRHQMEELLAGKTVRLPRFDFATGQREVGSELKLKEDGILLVEGLHCLNPDLLPSHLDERSFRIYASALTQLNLDDHVRMSTTDTRLLRRVVRDAAYRGYTAEDTLRMWDNVRRGEKRFVFPHQGRADVMFNSALVFEWNVLRSRVEPLLLQVRHPRLRLRAERLLEELRWFVPYPGDEIPATSILREFIGGGILAAYYPSPFERATWRRET</sequence>
<dbReference type="Pfam" id="PF00485">
    <property type="entry name" value="PRK"/>
    <property type="match status" value="1"/>
</dbReference>
<dbReference type="CDD" id="cd01667">
    <property type="entry name" value="TGS_ThrRS"/>
    <property type="match status" value="1"/>
</dbReference>
<dbReference type="GO" id="GO:0016301">
    <property type="term" value="F:kinase activity"/>
    <property type="evidence" value="ECO:0007669"/>
    <property type="project" value="UniProtKB-KW"/>
</dbReference>
<dbReference type="EMBL" id="CP034928">
    <property type="protein sequence ID" value="QAA76246.1"/>
    <property type="molecule type" value="Genomic_DNA"/>
</dbReference>
<dbReference type="PROSITE" id="PS51880">
    <property type="entry name" value="TGS"/>
    <property type="match status" value="1"/>
</dbReference>
<reference evidence="3" key="1">
    <citation type="submission" date="2018-12" db="EMBL/GenBank/DDBJ databases">
        <title>Complete genome sequence of an uncultured bacterium of the candidate phylum Bipolaricaulota.</title>
        <authorList>
            <person name="Kadnikov V.V."/>
            <person name="Mardanov A.V."/>
            <person name="Beletsky A.V."/>
            <person name="Frank Y.A."/>
            <person name="Karnachuk O.V."/>
            <person name="Ravin N.V."/>
        </authorList>
    </citation>
    <scope>NUCLEOTIDE SEQUENCE [LARGE SCALE GENOMIC DNA]</scope>
</reference>
<dbReference type="Proteomes" id="UP000287233">
    <property type="component" value="Chromosome"/>
</dbReference>
<dbReference type="InterPro" id="IPR004095">
    <property type="entry name" value="TGS"/>
</dbReference>
<accession>A0A410FT90</accession>
<name>A0A410FT90_BIPS1</name>
<keyword evidence="2" id="KW-0808">Transferase</keyword>
<gene>
    <name evidence="2" type="ORF">BIP78_0480</name>
</gene>
<dbReference type="GO" id="GO:0005524">
    <property type="term" value="F:ATP binding"/>
    <property type="evidence" value="ECO:0007669"/>
    <property type="project" value="InterPro"/>
</dbReference>
<evidence type="ECO:0000313" key="3">
    <source>
        <dbReference type="Proteomes" id="UP000287233"/>
    </source>
</evidence>
<proteinExistence type="predicted"/>
<dbReference type="InterPro" id="IPR027417">
    <property type="entry name" value="P-loop_NTPase"/>
</dbReference>
<dbReference type="SUPFAM" id="SSF52540">
    <property type="entry name" value="P-loop containing nucleoside triphosphate hydrolases"/>
    <property type="match status" value="1"/>
</dbReference>
<protein>
    <submittedName>
        <fullName evidence="2">Uridine kinase</fullName>
    </submittedName>
</protein>
<evidence type="ECO:0000313" key="2">
    <source>
        <dbReference type="EMBL" id="QAA76246.1"/>
    </source>
</evidence>
<dbReference type="SUPFAM" id="SSF55186">
    <property type="entry name" value="ThrRS/AlaRS common domain"/>
    <property type="match status" value="1"/>
</dbReference>
<dbReference type="InterPro" id="IPR018163">
    <property type="entry name" value="Thr/Ala-tRNA-synth_IIc_edit"/>
</dbReference>
<dbReference type="CDD" id="cd02028">
    <property type="entry name" value="UMPK_like"/>
    <property type="match status" value="1"/>
</dbReference>
<dbReference type="KEGG" id="bih:BIP78_0480"/>
<dbReference type="SMART" id="SM00382">
    <property type="entry name" value="AAA"/>
    <property type="match status" value="1"/>
</dbReference>
<dbReference type="PRINTS" id="PR00988">
    <property type="entry name" value="URIDINKINASE"/>
</dbReference>
<dbReference type="Gene3D" id="3.30.980.10">
    <property type="entry name" value="Threonyl-trna Synthetase, Chain A, domain 2"/>
    <property type="match status" value="1"/>
</dbReference>
<dbReference type="PANTHER" id="PTHR10285">
    <property type="entry name" value="URIDINE KINASE"/>
    <property type="match status" value="1"/>
</dbReference>
<organism evidence="2 3">
    <name type="scientific">Bipolaricaulis sibiricus</name>
    <dbReference type="NCBI Taxonomy" id="2501609"/>
    <lineage>
        <taxon>Bacteria</taxon>
        <taxon>Candidatus Bipolaricaulota</taxon>
        <taxon>Candidatus Bipolaricaulia</taxon>
        <taxon>Candidatus Bipolaricaulales</taxon>
        <taxon>Candidatus Bipolaricaulaceae</taxon>
        <taxon>Candidatus Bipolaricaulis</taxon>
    </lineage>
</organism>
<dbReference type="Gene3D" id="3.40.50.300">
    <property type="entry name" value="P-loop containing nucleotide triphosphate hydrolases"/>
    <property type="match status" value="1"/>
</dbReference>
<feature type="domain" description="TGS" evidence="1">
    <location>
        <begin position="1"/>
        <end position="72"/>
    </location>
</feature>
<dbReference type="InterPro" id="IPR006083">
    <property type="entry name" value="PRK/URK"/>
</dbReference>
<dbReference type="InterPro" id="IPR003593">
    <property type="entry name" value="AAA+_ATPase"/>
</dbReference>